<dbReference type="PROSITE" id="PS50262">
    <property type="entry name" value="G_PROTEIN_RECEP_F1_2"/>
    <property type="match status" value="1"/>
</dbReference>
<dbReference type="PRINTS" id="PR00237">
    <property type="entry name" value="GPCRRHODOPSN"/>
</dbReference>
<evidence type="ECO:0000259" key="10">
    <source>
        <dbReference type="PROSITE" id="PS50262"/>
    </source>
</evidence>
<evidence type="ECO:0000256" key="6">
    <source>
        <dbReference type="ARBA" id="ARBA00023136"/>
    </source>
</evidence>
<dbReference type="GO" id="GO:0004993">
    <property type="term" value="F:G protein-coupled serotonin receptor activity"/>
    <property type="evidence" value="ECO:0007669"/>
    <property type="project" value="TreeGrafter"/>
</dbReference>
<dbReference type="GO" id="GO:0045202">
    <property type="term" value="C:synapse"/>
    <property type="evidence" value="ECO:0007669"/>
    <property type="project" value="GOC"/>
</dbReference>
<reference evidence="11" key="1">
    <citation type="submission" date="2018-09" db="EMBL/GenBank/DDBJ databases">
        <authorList>
            <person name="Nielsen S.K.D."/>
            <person name="Koch T.L."/>
            <person name="Hauser F."/>
            <person name="Garm A."/>
            <person name="Grimmelikhuijzen C.J.P."/>
        </authorList>
    </citation>
    <scope>NUCLEOTIDE SEQUENCE</scope>
</reference>
<dbReference type="SMART" id="SM01381">
    <property type="entry name" value="7TM_GPCR_Srsx"/>
    <property type="match status" value="1"/>
</dbReference>
<dbReference type="EMBL" id="MH835293">
    <property type="protein sequence ID" value="QBL02579.1"/>
    <property type="molecule type" value="mRNA"/>
</dbReference>
<evidence type="ECO:0000256" key="8">
    <source>
        <dbReference type="ARBA" id="ARBA00023224"/>
    </source>
</evidence>
<evidence type="ECO:0000256" key="7">
    <source>
        <dbReference type="ARBA" id="ARBA00023170"/>
    </source>
</evidence>
<keyword evidence="8" id="KW-0807">Transducer</keyword>
<reference evidence="11" key="2">
    <citation type="journal article" date="2019" name="BMC Genomics">
        <title>De novo transcriptome assembly of the cubomedusa Tripedalia cystophora, including the analysis of a set of genes involved in peptidergic neurotransmission.</title>
        <authorList>
            <person name="Nielsen S.K."/>
            <person name="Koch T.L."/>
            <person name="Hauser F."/>
            <person name="Garm A."/>
            <person name="Grimmelikhuijzen C.J."/>
        </authorList>
    </citation>
    <scope>NUCLEOTIDE SEQUENCE</scope>
</reference>
<evidence type="ECO:0000256" key="5">
    <source>
        <dbReference type="ARBA" id="ARBA00023040"/>
    </source>
</evidence>
<evidence type="ECO:0000256" key="2">
    <source>
        <dbReference type="ARBA" id="ARBA00022475"/>
    </source>
</evidence>
<keyword evidence="5" id="KW-0297">G-protein coupled receptor</keyword>
<organism evidence="11">
    <name type="scientific">Tripedalia cystophora</name>
    <name type="common">Mangrove box jellyfish</name>
    <dbReference type="NCBI Taxonomy" id="6141"/>
    <lineage>
        <taxon>Eukaryota</taxon>
        <taxon>Metazoa</taxon>
        <taxon>Cnidaria</taxon>
        <taxon>Cubozoa</taxon>
        <taxon>Carybdeida</taxon>
        <taxon>Tripedaliidae</taxon>
        <taxon>Tripedalia</taxon>
    </lineage>
</organism>
<dbReference type="GO" id="GO:0030594">
    <property type="term" value="F:neurotransmitter receptor activity"/>
    <property type="evidence" value="ECO:0007669"/>
    <property type="project" value="TreeGrafter"/>
</dbReference>
<feature type="transmembrane region" description="Helical" evidence="9">
    <location>
        <begin position="88"/>
        <end position="111"/>
    </location>
</feature>
<dbReference type="SUPFAM" id="SSF81321">
    <property type="entry name" value="Family A G protein-coupled receptor-like"/>
    <property type="match status" value="1"/>
</dbReference>
<sequence length="393" mass="45027">MNSTAITPNTLRPEEVVELVFLACLVVVIIFGNVMVCLAFATVGDRLKTITNYFVINLATSDILVGVFSVPFWIWVRAGDLQLNSKAYYVFIAFDILSGTMSILNLTVISLERMYAVRFPAKHRNIQRQKWPIHTALGLTWCISLIMAGTYYIKVFYRWHYYTVMVVSLAFGFPTTVIIGSYIVIFSTARKHVMKRKRLQKEIKLAVMIGIVIILFLLCWSPFFLMNVLLEYCPCKKMISTKFIPLVKFLHYSNSMMNPCVYAYRNSDFRSAFKKLLCRWFPCDYKGRRDRTSSFRSIGSQNSELAEDDSEGKYTYETKLKTRLNSLEPNQNRILFQELNGVHENGSATPVQQDNGLLLHQDSNGDAVGILRQINPPKPGKKKQLSFVFVSTV</sequence>
<name>A0A481ZMR2_TRICY</name>
<keyword evidence="4 9" id="KW-1133">Transmembrane helix</keyword>
<accession>A0A481ZMR2</accession>
<evidence type="ECO:0000256" key="3">
    <source>
        <dbReference type="ARBA" id="ARBA00022692"/>
    </source>
</evidence>
<dbReference type="GO" id="GO:0030425">
    <property type="term" value="C:dendrite"/>
    <property type="evidence" value="ECO:0007669"/>
    <property type="project" value="TreeGrafter"/>
</dbReference>
<evidence type="ECO:0000256" key="1">
    <source>
        <dbReference type="ARBA" id="ARBA00004651"/>
    </source>
</evidence>
<dbReference type="AlphaFoldDB" id="A0A481ZMR2"/>
<dbReference type="GO" id="GO:0005886">
    <property type="term" value="C:plasma membrane"/>
    <property type="evidence" value="ECO:0007669"/>
    <property type="project" value="UniProtKB-SubCell"/>
</dbReference>
<keyword evidence="6 9" id="KW-0472">Membrane</keyword>
<feature type="transmembrane region" description="Helical" evidence="9">
    <location>
        <begin position="131"/>
        <end position="153"/>
    </location>
</feature>
<dbReference type="InterPro" id="IPR017452">
    <property type="entry name" value="GPCR_Rhodpsn_7TM"/>
</dbReference>
<feature type="transmembrane region" description="Helical" evidence="9">
    <location>
        <begin position="53"/>
        <end position="76"/>
    </location>
</feature>
<dbReference type="Gene3D" id="1.20.1070.10">
    <property type="entry name" value="Rhodopsin 7-helix transmembrane proteins"/>
    <property type="match status" value="1"/>
</dbReference>
<dbReference type="GO" id="GO:0007187">
    <property type="term" value="P:G protein-coupled receptor signaling pathway, coupled to cyclic nucleotide second messenger"/>
    <property type="evidence" value="ECO:0007669"/>
    <property type="project" value="TreeGrafter"/>
</dbReference>
<feature type="transmembrane region" description="Helical" evidence="9">
    <location>
        <begin position="159"/>
        <end position="185"/>
    </location>
</feature>
<keyword evidence="3 9" id="KW-0812">Transmembrane</keyword>
<keyword evidence="2" id="KW-1003">Cell membrane</keyword>
<feature type="domain" description="G-protein coupled receptors family 1 profile" evidence="10">
    <location>
        <begin position="32"/>
        <end position="262"/>
    </location>
</feature>
<evidence type="ECO:0000256" key="4">
    <source>
        <dbReference type="ARBA" id="ARBA00022989"/>
    </source>
</evidence>
<dbReference type="InterPro" id="IPR000276">
    <property type="entry name" value="GPCR_Rhodpsn"/>
</dbReference>
<dbReference type="CDD" id="cd14967">
    <property type="entry name" value="7tmA_amine_R-like"/>
    <property type="match status" value="1"/>
</dbReference>
<proteinExistence type="evidence at transcript level"/>
<dbReference type="GO" id="GO:0007268">
    <property type="term" value="P:chemical synaptic transmission"/>
    <property type="evidence" value="ECO:0007669"/>
    <property type="project" value="TreeGrafter"/>
</dbReference>
<dbReference type="Pfam" id="PF00001">
    <property type="entry name" value="7tm_1"/>
    <property type="match status" value="1"/>
</dbReference>
<evidence type="ECO:0000256" key="9">
    <source>
        <dbReference type="SAM" id="Phobius"/>
    </source>
</evidence>
<feature type="transmembrane region" description="Helical" evidence="9">
    <location>
        <begin position="20"/>
        <end position="41"/>
    </location>
</feature>
<dbReference type="PANTHER" id="PTHR24247:SF202">
    <property type="entry name" value="5-HYDROXYTRYPTAMINE RECEPTOR 1"/>
    <property type="match status" value="1"/>
</dbReference>
<protein>
    <submittedName>
        <fullName evidence="11">Biogenic amine-like GPCR</fullName>
    </submittedName>
</protein>
<feature type="transmembrane region" description="Helical" evidence="9">
    <location>
        <begin position="205"/>
        <end position="230"/>
    </location>
</feature>
<evidence type="ECO:0000313" key="11">
    <source>
        <dbReference type="EMBL" id="QBL02579.1"/>
    </source>
</evidence>
<keyword evidence="7" id="KW-0675">Receptor</keyword>
<comment type="subcellular location">
    <subcellularLocation>
        <location evidence="1">Cell membrane</location>
        <topology evidence="1">Multi-pass membrane protein</topology>
    </subcellularLocation>
</comment>
<dbReference type="PANTHER" id="PTHR24247">
    <property type="entry name" value="5-HYDROXYTRYPTAMINE RECEPTOR"/>
    <property type="match status" value="1"/>
</dbReference>